<dbReference type="EMBL" id="BMKO01000003">
    <property type="protein sequence ID" value="GGE77158.1"/>
    <property type="molecule type" value="Genomic_DNA"/>
</dbReference>
<organism evidence="6 7">
    <name type="scientific">Shewanella carassii</name>
    <dbReference type="NCBI Taxonomy" id="1987584"/>
    <lineage>
        <taxon>Bacteria</taxon>
        <taxon>Pseudomonadati</taxon>
        <taxon>Pseudomonadota</taxon>
        <taxon>Gammaproteobacteria</taxon>
        <taxon>Alteromonadales</taxon>
        <taxon>Shewanellaceae</taxon>
        <taxon>Shewanella</taxon>
    </lineage>
</organism>
<dbReference type="InterPro" id="IPR016185">
    <property type="entry name" value="PreATP-grasp_dom_sf"/>
</dbReference>
<keyword evidence="1" id="KW-0436">Ligase</keyword>
<sequence length="432" mass="47327">MTQPAKALLVLGAGSDQLFMIQTAQRMGYITVAVDANPDAPGLQIADYSQPIDFSNVDRVIHYCEQLLSNGVNLAGVSTMGSDIPHLVAAIAKHFGWPGPSQQTGLWASHKFAMKQRFEQMGIPVPNYALVDSEAAILALWQQWGCDKLIIKPTDRAGSRGVRIIQDTAEVASALAHARSFSLNNEILLEEFIEGPQISTESIIDGAQAATPGFADRAYEGMECFWPNIMENGGWLPSRQSIEAQAQISSLAERAARALGITSGVAKGDIVICPRRGPMVIEMAARLSGGDFSASLVPLSCGINYVETVIDIALSNSVNLKELTPKHRLWVANRYFFLPPGQLQEIEGLEWLESQAFCRKLEFYPQIGSQLPEILSHANRSGVFVLAAPSQEALTQQIELAYSHTRFKVNGYWYSGRPTSMQEHLLSIQPRD</sequence>
<accession>A0ABQ1T0K6</accession>
<evidence type="ECO:0000259" key="5">
    <source>
        <dbReference type="PROSITE" id="PS50975"/>
    </source>
</evidence>
<dbReference type="PANTHER" id="PTHR43585:SF2">
    <property type="entry name" value="ATP-GRASP ENZYME FSQD"/>
    <property type="match status" value="1"/>
</dbReference>
<dbReference type="InterPro" id="IPR040570">
    <property type="entry name" value="LAL_C2"/>
</dbReference>
<keyword evidence="2 4" id="KW-0547">Nucleotide-binding</keyword>
<evidence type="ECO:0000256" key="3">
    <source>
        <dbReference type="ARBA" id="ARBA00022840"/>
    </source>
</evidence>
<evidence type="ECO:0000313" key="7">
    <source>
        <dbReference type="Proteomes" id="UP000606498"/>
    </source>
</evidence>
<dbReference type="Gene3D" id="3.30.1490.20">
    <property type="entry name" value="ATP-grasp fold, A domain"/>
    <property type="match status" value="1"/>
</dbReference>
<dbReference type="Pfam" id="PF02655">
    <property type="entry name" value="ATP-grasp_3"/>
    <property type="match status" value="1"/>
</dbReference>
<feature type="domain" description="ATP-grasp" evidence="5">
    <location>
        <begin position="115"/>
        <end position="314"/>
    </location>
</feature>
<evidence type="ECO:0000256" key="2">
    <source>
        <dbReference type="ARBA" id="ARBA00022741"/>
    </source>
</evidence>
<evidence type="ECO:0000313" key="6">
    <source>
        <dbReference type="EMBL" id="GGE77158.1"/>
    </source>
</evidence>
<comment type="caution">
    <text evidence="6">The sequence shown here is derived from an EMBL/GenBank/DDBJ whole genome shotgun (WGS) entry which is preliminary data.</text>
</comment>
<dbReference type="Proteomes" id="UP000606498">
    <property type="component" value="Unassembled WGS sequence"/>
</dbReference>
<reference evidence="7" key="1">
    <citation type="journal article" date="2019" name="Int. J. Syst. Evol. Microbiol.">
        <title>The Global Catalogue of Microorganisms (GCM) 10K type strain sequencing project: providing services to taxonomists for standard genome sequencing and annotation.</title>
        <authorList>
            <consortium name="The Broad Institute Genomics Platform"/>
            <consortium name="The Broad Institute Genome Sequencing Center for Infectious Disease"/>
            <person name="Wu L."/>
            <person name="Ma J."/>
        </authorList>
    </citation>
    <scope>NUCLEOTIDE SEQUENCE [LARGE SCALE GENOMIC DNA]</scope>
    <source>
        <strain evidence="7">CGMCC 1.16033</strain>
    </source>
</reference>
<dbReference type="Gene3D" id="3.30.470.20">
    <property type="entry name" value="ATP-grasp fold, B domain"/>
    <property type="match status" value="1"/>
</dbReference>
<proteinExistence type="predicted"/>
<evidence type="ECO:0000256" key="4">
    <source>
        <dbReference type="PROSITE-ProRule" id="PRU00409"/>
    </source>
</evidence>
<dbReference type="InterPro" id="IPR013815">
    <property type="entry name" value="ATP_grasp_subdomain_1"/>
</dbReference>
<dbReference type="RefSeq" id="WP_167387649.1">
    <property type="nucleotide sequence ID" value="NZ_BMKO01000003.1"/>
</dbReference>
<dbReference type="SUPFAM" id="SSF52440">
    <property type="entry name" value="PreATP-grasp domain"/>
    <property type="match status" value="1"/>
</dbReference>
<keyword evidence="7" id="KW-1185">Reference proteome</keyword>
<dbReference type="InterPro" id="IPR003806">
    <property type="entry name" value="ATP-grasp_PylC-type"/>
</dbReference>
<dbReference type="PANTHER" id="PTHR43585">
    <property type="entry name" value="FUMIPYRROLE BIOSYNTHESIS PROTEIN C"/>
    <property type="match status" value="1"/>
</dbReference>
<protein>
    <recommendedName>
        <fullName evidence="5">ATP-grasp domain-containing protein</fullName>
    </recommendedName>
</protein>
<dbReference type="InterPro" id="IPR011761">
    <property type="entry name" value="ATP-grasp"/>
</dbReference>
<dbReference type="PROSITE" id="PS50975">
    <property type="entry name" value="ATP_GRASP"/>
    <property type="match status" value="1"/>
</dbReference>
<dbReference type="SUPFAM" id="SSF56059">
    <property type="entry name" value="Glutathione synthetase ATP-binding domain-like"/>
    <property type="match status" value="1"/>
</dbReference>
<dbReference type="Gene3D" id="3.40.50.20">
    <property type="match status" value="1"/>
</dbReference>
<keyword evidence="3 4" id="KW-0067">ATP-binding</keyword>
<dbReference type="Pfam" id="PF18603">
    <property type="entry name" value="LAL_C2"/>
    <property type="match status" value="1"/>
</dbReference>
<gene>
    <name evidence="6" type="ORF">GCM10011520_17090</name>
</gene>
<evidence type="ECO:0000256" key="1">
    <source>
        <dbReference type="ARBA" id="ARBA00022598"/>
    </source>
</evidence>
<name>A0ABQ1T0K6_9GAMM</name>
<dbReference type="InterPro" id="IPR052032">
    <property type="entry name" value="ATP-dep_AA_Ligase"/>
</dbReference>